<keyword evidence="4" id="KW-0812">Transmembrane</keyword>
<dbReference type="Pfam" id="PF00379">
    <property type="entry name" value="Chitin_bind_4"/>
    <property type="match status" value="1"/>
</dbReference>
<dbReference type="InterPro" id="IPR031311">
    <property type="entry name" value="CHIT_BIND_RR_consensus"/>
</dbReference>
<feature type="compositionally biased region" description="Pro residues" evidence="3">
    <location>
        <begin position="95"/>
        <end position="106"/>
    </location>
</feature>
<sequence length="241" mass="27264">MLFSRHERASERAILRRNRENGKGRFSWASSYKCRWYYQHGTIDSILLKSIAVRKSPTIVVIMQYLILILAIFGSALGQFGSFRGFPSQNAYRPTPTPRPYQPQPQPQYTSPVRPFIAIRSQQKDTSPDGSYTFSYETENGISVSESGYPQAGPQGQTEVVQGRFSYPAPDGTPITIEYTADENGFHAQGAHIPTPPPIPEAIQRALAANPPGPDDEKYDRQPFQQRFDRPTYNANPFRRF</sequence>
<name>A0A3L8DEA4_OOCBI</name>
<keyword evidence="4" id="KW-0472">Membrane</keyword>
<keyword evidence="1 2" id="KW-0193">Cuticle</keyword>
<evidence type="ECO:0000256" key="2">
    <source>
        <dbReference type="PROSITE-ProRule" id="PRU00497"/>
    </source>
</evidence>
<accession>A0A3L8DEA4</accession>
<keyword evidence="4" id="KW-1133">Transmembrane helix</keyword>
<feature type="region of interest" description="Disordered" evidence="3">
    <location>
        <begin position="207"/>
        <end position="241"/>
    </location>
</feature>
<protein>
    <recommendedName>
        <fullName evidence="6">Endocuticle structural glycoprotein SgAbd-2</fullName>
    </recommendedName>
</protein>
<evidence type="ECO:0008006" key="6">
    <source>
        <dbReference type="Google" id="ProtNLM"/>
    </source>
</evidence>
<dbReference type="GO" id="GO:0062129">
    <property type="term" value="C:chitin-based extracellular matrix"/>
    <property type="evidence" value="ECO:0007669"/>
    <property type="project" value="TreeGrafter"/>
</dbReference>
<reference evidence="5" key="2">
    <citation type="submission" date="2018-07" db="EMBL/GenBank/DDBJ databases">
        <authorList>
            <person name="Mckenzie S.K."/>
            <person name="Kronauer D.J.C."/>
        </authorList>
    </citation>
    <scope>NUCLEOTIDE SEQUENCE</scope>
    <source>
        <strain evidence="5">Clonal line C1</strain>
    </source>
</reference>
<dbReference type="InterPro" id="IPR050468">
    <property type="entry name" value="Cuticle_Struct_Prot"/>
</dbReference>
<evidence type="ECO:0000256" key="1">
    <source>
        <dbReference type="ARBA" id="ARBA00022460"/>
    </source>
</evidence>
<evidence type="ECO:0000256" key="4">
    <source>
        <dbReference type="SAM" id="Phobius"/>
    </source>
</evidence>
<dbReference type="PRINTS" id="PR00947">
    <property type="entry name" value="CUTICLE"/>
</dbReference>
<gene>
    <name evidence="5" type="ORF">DMN91_009091</name>
</gene>
<dbReference type="Proteomes" id="UP000279307">
    <property type="component" value="Chromosome 9"/>
</dbReference>
<evidence type="ECO:0000313" key="5">
    <source>
        <dbReference type="EMBL" id="RLU18734.1"/>
    </source>
</evidence>
<dbReference type="InterPro" id="IPR000618">
    <property type="entry name" value="Insect_cuticle"/>
</dbReference>
<dbReference type="EMBL" id="QOIP01000009">
    <property type="protein sequence ID" value="RLU18734.1"/>
    <property type="molecule type" value="Genomic_DNA"/>
</dbReference>
<dbReference type="PANTHER" id="PTHR10380">
    <property type="entry name" value="CUTICLE PROTEIN"/>
    <property type="match status" value="1"/>
</dbReference>
<organism evidence="5">
    <name type="scientific">Ooceraea biroi</name>
    <name type="common">Clonal raider ant</name>
    <name type="synonym">Cerapachys biroi</name>
    <dbReference type="NCBI Taxonomy" id="2015173"/>
    <lineage>
        <taxon>Eukaryota</taxon>
        <taxon>Metazoa</taxon>
        <taxon>Ecdysozoa</taxon>
        <taxon>Arthropoda</taxon>
        <taxon>Hexapoda</taxon>
        <taxon>Insecta</taxon>
        <taxon>Pterygota</taxon>
        <taxon>Neoptera</taxon>
        <taxon>Endopterygota</taxon>
        <taxon>Hymenoptera</taxon>
        <taxon>Apocrita</taxon>
        <taxon>Aculeata</taxon>
        <taxon>Formicoidea</taxon>
        <taxon>Formicidae</taxon>
        <taxon>Dorylinae</taxon>
        <taxon>Ooceraea</taxon>
    </lineage>
</organism>
<dbReference type="PROSITE" id="PS00233">
    <property type="entry name" value="CHIT_BIND_RR_1"/>
    <property type="match status" value="1"/>
</dbReference>
<dbReference type="OrthoDB" id="6372059at2759"/>
<dbReference type="PANTHER" id="PTHR10380:SF173">
    <property type="entry name" value="CUTICULAR PROTEIN 47EF, ISOFORM C-RELATED"/>
    <property type="match status" value="1"/>
</dbReference>
<reference evidence="5" key="1">
    <citation type="journal article" date="2018" name="Genome Res.">
        <title>The genomic architecture and molecular evolution of ant odorant receptors.</title>
        <authorList>
            <person name="McKenzie S.K."/>
            <person name="Kronauer D.J.C."/>
        </authorList>
    </citation>
    <scope>NUCLEOTIDE SEQUENCE [LARGE SCALE GENOMIC DNA]</scope>
    <source>
        <strain evidence="5">Clonal line C1</strain>
    </source>
</reference>
<comment type="caution">
    <text evidence="5">The sequence shown here is derived from an EMBL/GenBank/DDBJ whole genome shotgun (WGS) entry which is preliminary data.</text>
</comment>
<dbReference type="PROSITE" id="PS51155">
    <property type="entry name" value="CHIT_BIND_RR_2"/>
    <property type="match status" value="1"/>
</dbReference>
<proteinExistence type="predicted"/>
<dbReference type="AlphaFoldDB" id="A0A3L8DEA4"/>
<feature type="transmembrane region" description="Helical" evidence="4">
    <location>
        <begin position="59"/>
        <end position="80"/>
    </location>
</feature>
<dbReference type="GO" id="GO:0008010">
    <property type="term" value="F:structural constituent of chitin-based larval cuticle"/>
    <property type="evidence" value="ECO:0007669"/>
    <property type="project" value="TreeGrafter"/>
</dbReference>
<feature type="region of interest" description="Disordered" evidence="3">
    <location>
        <begin position="89"/>
        <end position="109"/>
    </location>
</feature>
<evidence type="ECO:0000256" key="3">
    <source>
        <dbReference type="SAM" id="MobiDB-lite"/>
    </source>
</evidence>